<comment type="subcellular location">
    <subcellularLocation>
        <location evidence="2">Cell membrane</location>
        <topology evidence="2">Multi-pass membrane protein</topology>
    </subcellularLocation>
</comment>
<evidence type="ECO:0000256" key="7">
    <source>
        <dbReference type="ARBA" id="ARBA00022741"/>
    </source>
</evidence>
<dbReference type="InterPro" id="IPR003594">
    <property type="entry name" value="HATPase_dom"/>
</dbReference>
<keyword evidence="6" id="KW-0808">Transferase</keyword>
<dbReference type="EC" id="2.7.13.3" evidence="3"/>
<keyword evidence="10" id="KW-0902">Two-component regulatory system</keyword>
<keyword evidence="7" id="KW-0547">Nucleotide-binding</keyword>
<feature type="transmembrane region" description="Helical" evidence="12">
    <location>
        <begin position="281"/>
        <end position="301"/>
    </location>
</feature>
<protein>
    <recommendedName>
        <fullName evidence="3">histidine kinase</fullName>
        <ecNumber evidence="3">2.7.13.3</ecNumber>
    </recommendedName>
</protein>
<evidence type="ECO:0000256" key="6">
    <source>
        <dbReference type="ARBA" id="ARBA00022679"/>
    </source>
</evidence>
<dbReference type="InterPro" id="IPR036890">
    <property type="entry name" value="HATPase_C_sf"/>
</dbReference>
<dbReference type="PROSITE" id="PS50885">
    <property type="entry name" value="HAMP"/>
    <property type="match status" value="1"/>
</dbReference>
<dbReference type="EMBL" id="JACJVP010000026">
    <property type="protein sequence ID" value="MBB6672314.1"/>
    <property type="molecule type" value="Genomic_DNA"/>
</dbReference>
<dbReference type="SUPFAM" id="SSF55874">
    <property type="entry name" value="ATPase domain of HSP90 chaperone/DNA topoisomerase II/histidine kinase"/>
    <property type="match status" value="1"/>
</dbReference>
<dbReference type="InterPro" id="IPR003660">
    <property type="entry name" value="HAMP_dom"/>
</dbReference>
<dbReference type="Pfam" id="PF00672">
    <property type="entry name" value="HAMP"/>
    <property type="match status" value="1"/>
</dbReference>
<keyword evidence="16" id="KW-1185">Reference proteome</keyword>
<feature type="domain" description="Histidine kinase" evidence="13">
    <location>
        <begin position="462"/>
        <end position="565"/>
    </location>
</feature>
<dbReference type="SMART" id="SM00387">
    <property type="entry name" value="HATPase_c"/>
    <property type="match status" value="1"/>
</dbReference>
<name>A0A7X0RRF0_9BACL</name>
<sequence>MLSYAALIMIPVLLVGYAANSVFVDSIREKTRTNMQGTLHQMMDNIAYRMEDTQRISDMLYFDDTLASHLRHFEAGWVNYEATKKDLMPKFRTALGATNRKMWMSFYLHNEMFPEIYKNYGDADPLSLRDQQYDWYHIKRIANKDWYRNYPEEQYGKTLRWKQIEDDGRYSRISLLRRIVDLGPKDAKEIGFLRISVRLPDLFESVDFKKIGEGTTIFITDERRRIVTSSGALPLAKGEVWEARAAGDQLLIQQTLPGLGWTLAAIVPVNLTEQDSHKIQLLTALICAACFLVFSAAGIFISRFFSKRVSKIVSVLDSFQGGEFHKRIHFKGNDEFTQISFALNDMGQNIGRLIREVYLKDLQKKEAELASLQAQINPHFLYNTLSSISRLAKFGEVDKLHRMVLDLAKFYRLSLSDGKNIIPAFNELEQVKAYIDIQKTKYGERMNVLYEIDPAIAGYRMLKLTIQPFVENALEHAWCGDRIGLRIAVRLEEGNIAILVIDDGVGFHPNRIQEIFGPADGVQAGYGIRNVDQRIKLHFGKEYGVSIASRPGIGSTVRIVFPAIKLAEDRERSA</sequence>
<dbReference type="GO" id="GO:0005886">
    <property type="term" value="C:plasma membrane"/>
    <property type="evidence" value="ECO:0007669"/>
    <property type="project" value="UniProtKB-SubCell"/>
</dbReference>
<dbReference type="Pfam" id="PF06580">
    <property type="entry name" value="His_kinase"/>
    <property type="match status" value="1"/>
</dbReference>
<keyword evidence="8 15" id="KW-0418">Kinase</keyword>
<dbReference type="PANTHER" id="PTHR34220">
    <property type="entry name" value="SENSOR HISTIDINE KINASE YPDA"/>
    <property type="match status" value="1"/>
</dbReference>
<evidence type="ECO:0000256" key="1">
    <source>
        <dbReference type="ARBA" id="ARBA00000085"/>
    </source>
</evidence>
<evidence type="ECO:0000256" key="4">
    <source>
        <dbReference type="ARBA" id="ARBA00022475"/>
    </source>
</evidence>
<keyword evidence="5" id="KW-0597">Phosphoprotein</keyword>
<evidence type="ECO:0000256" key="8">
    <source>
        <dbReference type="ARBA" id="ARBA00022777"/>
    </source>
</evidence>
<evidence type="ECO:0000313" key="16">
    <source>
        <dbReference type="Proteomes" id="UP000547209"/>
    </source>
</evidence>
<dbReference type="InterPro" id="IPR050640">
    <property type="entry name" value="Bact_2-comp_sensor_kinase"/>
</dbReference>
<comment type="caution">
    <text evidence="15">The sequence shown here is derived from an EMBL/GenBank/DDBJ whole genome shotgun (WGS) entry which is preliminary data.</text>
</comment>
<keyword evidence="4" id="KW-1003">Cell membrane</keyword>
<dbReference type="SMART" id="SM00304">
    <property type="entry name" value="HAMP"/>
    <property type="match status" value="1"/>
</dbReference>
<dbReference type="InterPro" id="IPR005467">
    <property type="entry name" value="His_kinase_dom"/>
</dbReference>
<evidence type="ECO:0000256" key="3">
    <source>
        <dbReference type="ARBA" id="ARBA00012438"/>
    </source>
</evidence>
<reference evidence="15 16" key="1">
    <citation type="submission" date="2020-08" db="EMBL/GenBank/DDBJ databases">
        <title>Cohnella phylogeny.</title>
        <authorList>
            <person name="Dunlap C."/>
        </authorList>
    </citation>
    <scope>NUCLEOTIDE SEQUENCE [LARGE SCALE GENOMIC DNA]</scope>
    <source>
        <strain evidence="15 16">DSM 28246</strain>
    </source>
</reference>
<organism evidence="15 16">
    <name type="scientific">Cohnella nanjingensis</name>
    <dbReference type="NCBI Taxonomy" id="1387779"/>
    <lineage>
        <taxon>Bacteria</taxon>
        <taxon>Bacillati</taxon>
        <taxon>Bacillota</taxon>
        <taxon>Bacilli</taxon>
        <taxon>Bacillales</taxon>
        <taxon>Paenibacillaceae</taxon>
        <taxon>Cohnella</taxon>
    </lineage>
</organism>
<evidence type="ECO:0000256" key="10">
    <source>
        <dbReference type="ARBA" id="ARBA00023012"/>
    </source>
</evidence>
<dbReference type="GO" id="GO:0000155">
    <property type="term" value="F:phosphorelay sensor kinase activity"/>
    <property type="evidence" value="ECO:0007669"/>
    <property type="project" value="InterPro"/>
</dbReference>
<dbReference type="PANTHER" id="PTHR34220:SF7">
    <property type="entry name" value="SENSOR HISTIDINE KINASE YPDA"/>
    <property type="match status" value="1"/>
</dbReference>
<gene>
    <name evidence="15" type="ORF">H7C19_16670</name>
</gene>
<dbReference type="Proteomes" id="UP000547209">
    <property type="component" value="Unassembled WGS sequence"/>
</dbReference>
<dbReference type="Pfam" id="PF02518">
    <property type="entry name" value="HATPase_c"/>
    <property type="match status" value="1"/>
</dbReference>
<evidence type="ECO:0000259" key="13">
    <source>
        <dbReference type="PROSITE" id="PS50109"/>
    </source>
</evidence>
<dbReference type="Gene3D" id="3.30.565.10">
    <property type="entry name" value="Histidine kinase-like ATPase, C-terminal domain"/>
    <property type="match status" value="1"/>
</dbReference>
<evidence type="ECO:0000256" key="2">
    <source>
        <dbReference type="ARBA" id="ARBA00004651"/>
    </source>
</evidence>
<evidence type="ECO:0000256" key="5">
    <source>
        <dbReference type="ARBA" id="ARBA00022553"/>
    </source>
</evidence>
<evidence type="ECO:0000256" key="9">
    <source>
        <dbReference type="ARBA" id="ARBA00022840"/>
    </source>
</evidence>
<keyword evidence="12" id="KW-0812">Transmembrane</keyword>
<comment type="catalytic activity">
    <reaction evidence="1">
        <text>ATP + protein L-histidine = ADP + protein N-phospho-L-histidine.</text>
        <dbReference type="EC" id="2.7.13.3"/>
    </reaction>
</comment>
<dbReference type="AlphaFoldDB" id="A0A7X0RRF0"/>
<evidence type="ECO:0000259" key="14">
    <source>
        <dbReference type="PROSITE" id="PS50885"/>
    </source>
</evidence>
<dbReference type="CDD" id="cd06225">
    <property type="entry name" value="HAMP"/>
    <property type="match status" value="1"/>
</dbReference>
<accession>A0A7X0RRF0</accession>
<keyword evidence="9" id="KW-0067">ATP-binding</keyword>
<dbReference type="PROSITE" id="PS50109">
    <property type="entry name" value="HIS_KIN"/>
    <property type="match status" value="1"/>
</dbReference>
<evidence type="ECO:0000313" key="15">
    <source>
        <dbReference type="EMBL" id="MBB6672314.1"/>
    </source>
</evidence>
<feature type="domain" description="HAMP" evidence="14">
    <location>
        <begin position="303"/>
        <end position="355"/>
    </location>
</feature>
<evidence type="ECO:0000256" key="12">
    <source>
        <dbReference type="SAM" id="Phobius"/>
    </source>
</evidence>
<dbReference type="Gene3D" id="6.10.340.10">
    <property type="match status" value="1"/>
</dbReference>
<proteinExistence type="predicted"/>
<evidence type="ECO:0000256" key="11">
    <source>
        <dbReference type="ARBA" id="ARBA00023136"/>
    </source>
</evidence>
<keyword evidence="11 12" id="KW-0472">Membrane</keyword>
<dbReference type="InterPro" id="IPR010559">
    <property type="entry name" value="Sig_transdc_His_kin_internal"/>
</dbReference>
<dbReference type="GO" id="GO:0005524">
    <property type="term" value="F:ATP binding"/>
    <property type="evidence" value="ECO:0007669"/>
    <property type="project" value="UniProtKB-KW"/>
</dbReference>
<keyword evidence="12" id="KW-1133">Transmembrane helix</keyword>